<dbReference type="EMBL" id="LAZR01004000">
    <property type="protein sequence ID" value="KKN12726.1"/>
    <property type="molecule type" value="Genomic_DNA"/>
</dbReference>
<feature type="transmembrane region" description="Helical" evidence="1">
    <location>
        <begin position="85"/>
        <end position="104"/>
    </location>
</feature>
<sequence>MNLDYRKLYLNKKGMTTFQVLAFVFFAFFIVVFLGIYTYGLVIFNTQMIELGAKIGMVGDVNFSQNYNDTMREAIEVQIDTADNMGVAILLGMMIVMMMVGFKASHSKRLWILMDLFIILIAFILSVYFASTFETFINTDPNLFTIYSTNLDDSSTFILNLPIYVPIAGFLIMILTYAVPRKQLNPITNEQEY</sequence>
<comment type="caution">
    <text evidence="2">The sequence shown here is derived from an EMBL/GenBank/DDBJ whole genome shotgun (WGS) entry which is preliminary data.</text>
</comment>
<organism evidence="2">
    <name type="scientific">marine sediment metagenome</name>
    <dbReference type="NCBI Taxonomy" id="412755"/>
    <lineage>
        <taxon>unclassified sequences</taxon>
        <taxon>metagenomes</taxon>
        <taxon>ecological metagenomes</taxon>
    </lineage>
</organism>
<keyword evidence="1" id="KW-0472">Membrane</keyword>
<protein>
    <submittedName>
        <fullName evidence="2">Uncharacterized protein</fullName>
    </submittedName>
</protein>
<feature type="transmembrane region" description="Helical" evidence="1">
    <location>
        <begin position="157"/>
        <end position="179"/>
    </location>
</feature>
<gene>
    <name evidence="2" type="ORF">LCGC14_1013620</name>
</gene>
<name>A0A0F9QHV3_9ZZZZ</name>
<feature type="transmembrane region" description="Helical" evidence="1">
    <location>
        <begin position="116"/>
        <end position="137"/>
    </location>
</feature>
<dbReference type="AlphaFoldDB" id="A0A0F9QHV3"/>
<evidence type="ECO:0000313" key="2">
    <source>
        <dbReference type="EMBL" id="KKN12726.1"/>
    </source>
</evidence>
<keyword evidence="1" id="KW-1133">Transmembrane helix</keyword>
<accession>A0A0F9QHV3</accession>
<evidence type="ECO:0000256" key="1">
    <source>
        <dbReference type="SAM" id="Phobius"/>
    </source>
</evidence>
<keyword evidence="1" id="KW-0812">Transmembrane</keyword>
<feature type="transmembrane region" description="Helical" evidence="1">
    <location>
        <begin position="20"/>
        <end position="44"/>
    </location>
</feature>
<proteinExistence type="predicted"/>
<reference evidence="2" key="1">
    <citation type="journal article" date="2015" name="Nature">
        <title>Complex archaea that bridge the gap between prokaryotes and eukaryotes.</title>
        <authorList>
            <person name="Spang A."/>
            <person name="Saw J.H."/>
            <person name="Jorgensen S.L."/>
            <person name="Zaremba-Niedzwiedzka K."/>
            <person name="Martijn J."/>
            <person name="Lind A.E."/>
            <person name="van Eijk R."/>
            <person name="Schleper C."/>
            <person name="Guy L."/>
            <person name="Ettema T.J."/>
        </authorList>
    </citation>
    <scope>NUCLEOTIDE SEQUENCE</scope>
</reference>